<organism evidence="8 9">
    <name type="scientific">Pseudothermotoga hypogea DSM 11164 = NBRC 106472</name>
    <dbReference type="NCBI Taxonomy" id="1123384"/>
    <lineage>
        <taxon>Bacteria</taxon>
        <taxon>Thermotogati</taxon>
        <taxon>Thermotogota</taxon>
        <taxon>Thermotogae</taxon>
        <taxon>Thermotogales</taxon>
        <taxon>Thermotogaceae</taxon>
        <taxon>Pseudothermotoga</taxon>
    </lineage>
</organism>
<evidence type="ECO:0000313" key="9">
    <source>
        <dbReference type="Proteomes" id="UP000077469"/>
    </source>
</evidence>
<evidence type="ECO:0000256" key="6">
    <source>
        <dbReference type="RuleBase" id="RU003943"/>
    </source>
</evidence>
<dbReference type="Pfam" id="PF00950">
    <property type="entry name" value="ABC-3"/>
    <property type="match status" value="1"/>
</dbReference>
<dbReference type="KEGG" id="phy:AJ81_01395"/>
<dbReference type="EMBL" id="CP007141">
    <property type="protein sequence ID" value="AJC74631.1"/>
    <property type="molecule type" value="Genomic_DNA"/>
</dbReference>
<dbReference type="PANTHER" id="PTHR30477">
    <property type="entry name" value="ABC-TRANSPORTER METAL-BINDING PROTEIN"/>
    <property type="match status" value="1"/>
</dbReference>
<dbReference type="PATRIC" id="fig|1123384.7.peg.279"/>
<feature type="transmembrane region" description="Helical" evidence="7">
    <location>
        <begin position="127"/>
        <end position="145"/>
    </location>
</feature>
<accession>A0A0X1KTQ3</accession>
<keyword evidence="3 6" id="KW-0812">Transmembrane</keyword>
<protein>
    <recommendedName>
        <fullName evidence="10">ABC transporter</fullName>
    </recommendedName>
</protein>
<comment type="subcellular location">
    <subcellularLocation>
        <location evidence="6">Cell membrane</location>
        <topology evidence="6">Multi-pass membrane protein</topology>
    </subcellularLocation>
    <subcellularLocation>
        <location evidence="1">Membrane</location>
        <topology evidence="1">Multi-pass membrane protein</topology>
    </subcellularLocation>
</comment>
<evidence type="ECO:0008006" key="10">
    <source>
        <dbReference type="Google" id="ProtNLM"/>
    </source>
</evidence>
<evidence type="ECO:0000256" key="7">
    <source>
        <dbReference type="SAM" id="Phobius"/>
    </source>
</evidence>
<sequence length="260" mass="28060">MTGLFEIYQKSLLAGILTAISTAIMGVHVVFRRMAFFGDAIAHVAFAAAAIGVILGFSSFFSAVVLSVLVSLLLGKLSRKSVSEDAAIGVLFSLTMAVGIVLFSVAKKQRSLTAYLFGDVLTVTKSDLLHLSIVTGIVILFNVVFRDALIHFTFDEDFTRLMHPKIDVVYQLFLAILAISVVVGVRTVGVILVSAFLIIPASTATMSFKDYRWAFIFAPLISSISVVLGLFLSLVIDAPPGALTVLIQGVMFFTALFVRR</sequence>
<evidence type="ECO:0000313" key="8">
    <source>
        <dbReference type="EMBL" id="AJC74631.1"/>
    </source>
</evidence>
<proteinExistence type="inferred from homology"/>
<dbReference type="PaxDb" id="1123384-AJ81_01395"/>
<feature type="transmembrane region" description="Helical" evidence="7">
    <location>
        <begin position="86"/>
        <end position="106"/>
    </location>
</feature>
<name>A0A0X1KTQ3_9THEM</name>
<dbReference type="AlphaFoldDB" id="A0A0X1KTQ3"/>
<feature type="transmembrane region" description="Helical" evidence="7">
    <location>
        <begin position="12"/>
        <end position="31"/>
    </location>
</feature>
<dbReference type="GO" id="GO:0055085">
    <property type="term" value="P:transmembrane transport"/>
    <property type="evidence" value="ECO:0007669"/>
    <property type="project" value="InterPro"/>
</dbReference>
<dbReference type="Proteomes" id="UP000077469">
    <property type="component" value="Chromosome"/>
</dbReference>
<feature type="transmembrane region" description="Helical" evidence="7">
    <location>
        <begin position="168"/>
        <end position="201"/>
    </location>
</feature>
<reference evidence="8 9" key="1">
    <citation type="submission" date="2014-01" db="EMBL/GenBank/DDBJ databases">
        <title>Genome sequencing of Thermotog hypogea.</title>
        <authorList>
            <person name="Zhang X."/>
            <person name="Alvare G."/>
            <person name="Fristensky B."/>
            <person name="Chen L."/>
            <person name="Suen T."/>
            <person name="Chen Q."/>
            <person name="Ma K."/>
        </authorList>
    </citation>
    <scope>NUCLEOTIDE SEQUENCE [LARGE SCALE GENOMIC DNA]</scope>
    <source>
        <strain evidence="8 9">DSM 11164</strain>
    </source>
</reference>
<dbReference type="Gene3D" id="1.10.3470.10">
    <property type="entry name" value="ABC transporter involved in vitamin B12 uptake, BtuC"/>
    <property type="match status" value="1"/>
</dbReference>
<dbReference type="InterPro" id="IPR001626">
    <property type="entry name" value="ABC_TroCD"/>
</dbReference>
<evidence type="ECO:0000256" key="3">
    <source>
        <dbReference type="ARBA" id="ARBA00022692"/>
    </source>
</evidence>
<dbReference type="PANTHER" id="PTHR30477:SF0">
    <property type="entry name" value="METAL TRANSPORT SYSTEM MEMBRANE PROTEIN TM_0125-RELATED"/>
    <property type="match status" value="1"/>
</dbReference>
<feature type="transmembrane region" description="Helical" evidence="7">
    <location>
        <begin position="242"/>
        <end position="258"/>
    </location>
</feature>
<dbReference type="GO" id="GO:0043190">
    <property type="term" value="C:ATP-binding cassette (ABC) transporter complex"/>
    <property type="evidence" value="ECO:0007669"/>
    <property type="project" value="InterPro"/>
</dbReference>
<evidence type="ECO:0000256" key="5">
    <source>
        <dbReference type="ARBA" id="ARBA00023136"/>
    </source>
</evidence>
<comment type="similarity">
    <text evidence="2 6">Belongs to the ABC-3 integral membrane protein family.</text>
</comment>
<dbReference type="SUPFAM" id="SSF81345">
    <property type="entry name" value="ABC transporter involved in vitamin B12 uptake, BtuC"/>
    <property type="match status" value="1"/>
</dbReference>
<feature type="transmembrane region" description="Helical" evidence="7">
    <location>
        <begin position="43"/>
        <end position="74"/>
    </location>
</feature>
<keyword evidence="4 7" id="KW-1133">Transmembrane helix</keyword>
<evidence type="ECO:0000256" key="1">
    <source>
        <dbReference type="ARBA" id="ARBA00004141"/>
    </source>
</evidence>
<keyword evidence="6" id="KW-0813">Transport</keyword>
<dbReference type="InterPro" id="IPR037294">
    <property type="entry name" value="ABC_BtuC-like"/>
</dbReference>
<gene>
    <name evidence="8" type="ORF">AJ81_01395</name>
</gene>
<dbReference type="RefSeq" id="WP_031503400.1">
    <property type="nucleotide sequence ID" value="NC_022795.1"/>
</dbReference>
<dbReference type="STRING" id="1123384.AJ81_01395"/>
<dbReference type="OrthoDB" id="9798540at2"/>
<keyword evidence="9" id="KW-1185">Reference proteome</keyword>
<feature type="transmembrane region" description="Helical" evidence="7">
    <location>
        <begin position="213"/>
        <end position="236"/>
    </location>
</feature>
<evidence type="ECO:0000256" key="4">
    <source>
        <dbReference type="ARBA" id="ARBA00022989"/>
    </source>
</evidence>
<keyword evidence="5 7" id="KW-0472">Membrane</keyword>
<evidence type="ECO:0000256" key="2">
    <source>
        <dbReference type="ARBA" id="ARBA00008034"/>
    </source>
</evidence>